<feature type="compositionally biased region" description="Basic and acidic residues" evidence="1">
    <location>
        <begin position="50"/>
        <end position="59"/>
    </location>
</feature>
<dbReference type="AlphaFoldDB" id="A0AA38HI22"/>
<accession>A0AA38HI22</accession>
<evidence type="ECO:0000313" key="3">
    <source>
        <dbReference type="Proteomes" id="UP001164286"/>
    </source>
</evidence>
<evidence type="ECO:0000256" key="1">
    <source>
        <dbReference type="SAM" id="MobiDB-lite"/>
    </source>
</evidence>
<reference evidence="2" key="1">
    <citation type="journal article" date="2022" name="G3 (Bethesda)">
        <title>High quality genome of the basidiomycete yeast Dioszegia hungarica PDD-24b-2 isolated from cloud water.</title>
        <authorList>
            <person name="Jarrige D."/>
            <person name="Haridas S."/>
            <person name="Bleykasten-Grosshans C."/>
            <person name="Joly M."/>
            <person name="Nadalig T."/>
            <person name="Sancelme M."/>
            <person name="Vuilleumier S."/>
            <person name="Grigoriev I.V."/>
            <person name="Amato P."/>
            <person name="Bringel F."/>
        </authorList>
    </citation>
    <scope>NUCLEOTIDE SEQUENCE</scope>
    <source>
        <strain evidence="2">PDD-24b-2</strain>
    </source>
</reference>
<dbReference type="GeneID" id="77730137"/>
<proteinExistence type="predicted"/>
<gene>
    <name evidence="2" type="ORF">MKK02DRAFT_40069</name>
</gene>
<feature type="region of interest" description="Disordered" evidence="1">
    <location>
        <begin position="48"/>
        <end position="70"/>
    </location>
</feature>
<evidence type="ECO:0000313" key="2">
    <source>
        <dbReference type="EMBL" id="KAI9639744.1"/>
    </source>
</evidence>
<name>A0AA38HI22_9TREE</name>
<comment type="caution">
    <text evidence="2">The sequence shown here is derived from an EMBL/GenBank/DDBJ whole genome shotgun (WGS) entry which is preliminary data.</text>
</comment>
<dbReference type="RefSeq" id="XP_052949521.1">
    <property type="nucleotide sequence ID" value="XM_053090932.1"/>
</dbReference>
<sequence>MSIETFTIPGVSYATFFTGKEGDDEAVPAFKIVLKNASKFPQSILSGHTATDKTSHEAHSAGPAPVSVQRQSRSLFPSLSGFKQSLSRSLSRSRDRSAASTSEQGLAETYLLAESKHLLAEQQAQGLRLRKLLEQMTPHAYQQSLKDWLRDQPPDSGSTIAEDEVVIYLTPKVVDKDEAIPYGGAVVNLETYFATSANDLRGSRELILTGRDKFRTSNCKEGVEHLPASERDYLLVLASAVNSVNERLSARGDQRGDAPSVIRDNVQASSGSCIMSLRPMVNKVKEDDEDREQVWGIEKNSSYLSTASEKFWDILWKAKVVEERPLRGKKTVLLIDTPN</sequence>
<protein>
    <submittedName>
        <fullName evidence="2">Uncharacterized protein</fullName>
    </submittedName>
</protein>
<dbReference type="Proteomes" id="UP001164286">
    <property type="component" value="Unassembled WGS sequence"/>
</dbReference>
<keyword evidence="3" id="KW-1185">Reference proteome</keyword>
<organism evidence="2 3">
    <name type="scientific">Dioszegia hungarica</name>
    <dbReference type="NCBI Taxonomy" id="4972"/>
    <lineage>
        <taxon>Eukaryota</taxon>
        <taxon>Fungi</taxon>
        <taxon>Dikarya</taxon>
        <taxon>Basidiomycota</taxon>
        <taxon>Agaricomycotina</taxon>
        <taxon>Tremellomycetes</taxon>
        <taxon>Tremellales</taxon>
        <taxon>Bulleribasidiaceae</taxon>
        <taxon>Dioszegia</taxon>
    </lineage>
</organism>
<dbReference type="EMBL" id="JAKWFO010000001">
    <property type="protein sequence ID" value="KAI9639744.1"/>
    <property type="molecule type" value="Genomic_DNA"/>
</dbReference>